<feature type="compositionally biased region" description="Basic and acidic residues" evidence="1">
    <location>
        <begin position="156"/>
        <end position="174"/>
    </location>
</feature>
<evidence type="ECO:0000256" key="2">
    <source>
        <dbReference type="SAM" id="Phobius"/>
    </source>
</evidence>
<reference evidence="4" key="1">
    <citation type="submission" date="2018-01" db="EMBL/GenBank/DDBJ databases">
        <authorList>
            <person name="Mao J.F."/>
        </authorList>
    </citation>
    <scope>NUCLEOTIDE SEQUENCE</scope>
    <source>
        <strain evidence="4">Huo1</strain>
        <tissue evidence="4">Leaf</tissue>
    </source>
</reference>
<dbReference type="InterPro" id="IPR025124">
    <property type="entry name" value="Gag1-like_clamp"/>
</dbReference>
<dbReference type="InterPro" id="IPR038777">
    <property type="entry name" value="At4g18490-like"/>
</dbReference>
<feature type="region of interest" description="Disordered" evidence="1">
    <location>
        <begin position="692"/>
        <end position="714"/>
    </location>
</feature>
<accession>A0A8X8VU23</accession>
<feature type="transmembrane region" description="Helical" evidence="2">
    <location>
        <begin position="1001"/>
        <end position="1021"/>
    </location>
</feature>
<feature type="transmembrane region" description="Helical" evidence="2">
    <location>
        <begin position="924"/>
        <end position="942"/>
    </location>
</feature>
<dbReference type="PANTHER" id="PTHR36380:SF1">
    <property type="entry name" value="OS01G0755100 PROTEIN"/>
    <property type="match status" value="1"/>
</dbReference>
<organism evidence="4">
    <name type="scientific">Salvia splendens</name>
    <name type="common">Scarlet sage</name>
    <dbReference type="NCBI Taxonomy" id="180675"/>
    <lineage>
        <taxon>Eukaryota</taxon>
        <taxon>Viridiplantae</taxon>
        <taxon>Streptophyta</taxon>
        <taxon>Embryophyta</taxon>
        <taxon>Tracheophyta</taxon>
        <taxon>Spermatophyta</taxon>
        <taxon>Magnoliopsida</taxon>
        <taxon>eudicotyledons</taxon>
        <taxon>Gunneridae</taxon>
        <taxon>Pentapetalae</taxon>
        <taxon>asterids</taxon>
        <taxon>lamiids</taxon>
        <taxon>Lamiales</taxon>
        <taxon>Lamiaceae</taxon>
        <taxon>Nepetoideae</taxon>
        <taxon>Mentheae</taxon>
        <taxon>Salviinae</taxon>
        <taxon>Salvia</taxon>
        <taxon>Salvia subgen. Calosphace</taxon>
        <taxon>core Calosphace</taxon>
    </lineage>
</organism>
<reference evidence="4" key="2">
    <citation type="submission" date="2020-08" db="EMBL/GenBank/DDBJ databases">
        <title>Plant Genome Project.</title>
        <authorList>
            <person name="Zhang R.-G."/>
        </authorList>
    </citation>
    <scope>NUCLEOTIDE SEQUENCE</scope>
    <source>
        <strain evidence="4">Huo1</strain>
        <tissue evidence="4">Leaf</tissue>
    </source>
</reference>
<feature type="region of interest" description="Disordered" evidence="1">
    <location>
        <begin position="111"/>
        <end position="135"/>
    </location>
</feature>
<dbReference type="PANTHER" id="PTHR36380">
    <property type="entry name" value="BNAA03G58330D PROTEIN"/>
    <property type="match status" value="1"/>
</dbReference>
<evidence type="ECO:0000313" key="5">
    <source>
        <dbReference type="Proteomes" id="UP000298416"/>
    </source>
</evidence>
<name>A0A8X8VU23_SALSN</name>
<evidence type="ECO:0000256" key="1">
    <source>
        <dbReference type="SAM" id="MobiDB-lite"/>
    </source>
</evidence>
<dbReference type="Proteomes" id="UP000298416">
    <property type="component" value="Unassembled WGS sequence"/>
</dbReference>
<feature type="domain" description="Gag1-like clamp" evidence="3">
    <location>
        <begin position="1091"/>
        <end position="1176"/>
    </location>
</feature>
<evidence type="ECO:0000259" key="3">
    <source>
        <dbReference type="Pfam" id="PF13259"/>
    </source>
</evidence>
<feature type="region of interest" description="Disordered" evidence="1">
    <location>
        <begin position="1073"/>
        <end position="1096"/>
    </location>
</feature>
<gene>
    <name evidence="4" type="ORF">SASPL_157957</name>
</gene>
<feature type="region of interest" description="Disordered" evidence="1">
    <location>
        <begin position="156"/>
        <end position="258"/>
    </location>
</feature>
<keyword evidence="5" id="KW-1185">Reference proteome</keyword>
<proteinExistence type="predicted"/>
<dbReference type="EMBL" id="PNBA02001105">
    <property type="protein sequence ID" value="KAG6382375.1"/>
    <property type="molecule type" value="Genomic_DNA"/>
</dbReference>
<dbReference type="Pfam" id="PF13259">
    <property type="entry name" value="clamp_Gag1-like"/>
    <property type="match status" value="1"/>
</dbReference>
<dbReference type="AlphaFoldDB" id="A0A8X8VU23"/>
<feature type="compositionally biased region" description="Basic and acidic residues" evidence="1">
    <location>
        <begin position="208"/>
        <end position="226"/>
    </location>
</feature>
<keyword evidence="2" id="KW-0812">Transmembrane</keyword>
<keyword evidence="2" id="KW-0472">Membrane</keyword>
<comment type="caution">
    <text evidence="4">The sequence shown here is derived from an EMBL/GenBank/DDBJ whole genome shotgun (WGS) entry which is preliminary data.</text>
</comment>
<sequence length="1176" mass="130122">MADPQKKKNVKEKDPMQDLDIGDDFFSWKSISMGEGDGLDFDLTPVSKGNKETFKFDKDMYLGVHGHFLEQCIDLVDILNLSYTDMDFNLDGDFGKMTSFDLDMSDLDIAPQEKKESKSKERPQESSSGKNKEKTDRFTFGIDFDDGFDDFGFDSVPRKEGTKVQSDKNNKESSPDFGFDSIPRKQGTKVQSDKNNKERSPDFGFDSIPRKEGTKVQSDKKNKEHSPGGSGCQDKEISTYKNETGSKSTSKGGVQKPSFDLVLGPARKICPPKLGMDDGVTQEHLAGADEVKGPLETTISREIPDVSPSERLILLEQADLQACTENDVTLDLSSAPLSKNEPSGCNSSALEKKVDSMDASKSGSQGVQDTNTALVAVSTFDYKHATSRNSQHHQADAISENIAETSVHDSSVAESKLSCMDTNASSLNGEQDANITSVVGSTCDYKHTSKASQHDQAVVFSDNINVERTLDGSQNLVEDGGGRAELGHTNLQVEIPCTIGALSGMPCDSDAQSSKENQEFSCKMLKPSLTSQPANPLKKPIQNIKEPLMKFPQPSVQLKKPECSIPKASIQATLSSFTSNHMSSALPSLVQARSGDTTQSEKKLSLQCSKTLLRGIIPQIQSQKSCSPLKINGMETNHNPAESSENPKLLASILSNKNTPVQVDRTSAIEGGRKLPDTPALKLSRLSIDSTKPPILTKSRPVESSSQKSVSVSKSPLGTANLWDKCKPMTSTLSVKRTLEDDTADTSALLPAKRLSPQVPRSRSFVETSEKVLDKKSPINRMKDDRIKSTTSNCQVVPLVISHEFKTKGLEITSSTRDDSNIKLANAYSKELDDLCDLLNKKSDEAKELLARSVLNSNKLMMLNVPLLEEKISFACIDFVFVIHRSSIINDFGETESALTFQRLRTHDRGLISSFAVIFVRKQVLEIFGVVILLCWLSILGHTREQITISNKGRLLEPVPLFLELNVMFLSHGQRGNVLFSFIVLPNTVVGTRTFCCLHTFYVILELNCFLYYVCYVISLMKRLKQKEPFFSLWSQVVVLGTTLNEQLPYFPELTEGECLFVQGMMEINDKASHKNEKKPLENSAPASVPKRLPENNSSTSIFVNHAAIAWDESRRKWIGNAPQKSEDRSMKDPIISWTTTYEDLLLTHEPFSEPIPLPEMVDFLVDIWHDEGLFD</sequence>
<feature type="compositionally biased region" description="Low complexity" evidence="1">
    <location>
        <begin position="698"/>
        <end position="714"/>
    </location>
</feature>
<feature type="compositionally biased region" description="Polar residues" evidence="1">
    <location>
        <begin position="239"/>
        <end position="252"/>
    </location>
</feature>
<keyword evidence="2" id="KW-1133">Transmembrane helix</keyword>
<protein>
    <recommendedName>
        <fullName evidence="3">Gag1-like clamp domain-containing protein</fullName>
    </recommendedName>
</protein>
<feature type="compositionally biased region" description="Basic and acidic residues" evidence="1">
    <location>
        <begin position="191"/>
        <end position="201"/>
    </location>
</feature>
<evidence type="ECO:0000313" key="4">
    <source>
        <dbReference type="EMBL" id="KAG6382375.1"/>
    </source>
</evidence>